<feature type="transmembrane region" description="Helical" evidence="2">
    <location>
        <begin position="86"/>
        <end position="108"/>
    </location>
</feature>
<feature type="compositionally biased region" description="Polar residues" evidence="1">
    <location>
        <begin position="236"/>
        <end position="249"/>
    </location>
</feature>
<name>A0A0C9Z8R2_9AGAM</name>
<reference evidence="3 4" key="1">
    <citation type="submission" date="2014-04" db="EMBL/GenBank/DDBJ databases">
        <authorList>
            <consortium name="DOE Joint Genome Institute"/>
            <person name="Kuo A."/>
            <person name="Kohler A."/>
            <person name="Costa M.D."/>
            <person name="Nagy L.G."/>
            <person name="Floudas D."/>
            <person name="Copeland A."/>
            <person name="Barry K.W."/>
            <person name="Cichocki N."/>
            <person name="Veneault-Fourrey C."/>
            <person name="LaButti K."/>
            <person name="Lindquist E.A."/>
            <person name="Lipzen A."/>
            <person name="Lundell T."/>
            <person name="Morin E."/>
            <person name="Murat C."/>
            <person name="Sun H."/>
            <person name="Tunlid A."/>
            <person name="Henrissat B."/>
            <person name="Grigoriev I.V."/>
            <person name="Hibbett D.S."/>
            <person name="Martin F."/>
            <person name="Nordberg H.P."/>
            <person name="Cantor M.N."/>
            <person name="Hua S.X."/>
        </authorList>
    </citation>
    <scope>NUCLEOTIDE SEQUENCE [LARGE SCALE GENOMIC DNA]</scope>
    <source>
        <strain evidence="3 4">441</strain>
    </source>
</reference>
<feature type="transmembrane region" description="Helical" evidence="2">
    <location>
        <begin position="157"/>
        <end position="175"/>
    </location>
</feature>
<keyword evidence="2" id="KW-0812">Transmembrane</keyword>
<dbReference type="AlphaFoldDB" id="A0A0C9Z8R2"/>
<accession>A0A0C9Z8R2</accession>
<feature type="transmembrane region" description="Helical" evidence="2">
    <location>
        <begin position="12"/>
        <end position="31"/>
    </location>
</feature>
<protein>
    <submittedName>
        <fullName evidence="3">Unplaced genomic scaffold scaffold_56, whole genome shotgun sequence</fullName>
    </submittedName>
</protein>
<keyword evidence="2" id="KW-1133">Transmembrane helix</keyword>
<reference evidence="4" key="2">
    <citation type="submission" date="2015-01" db="EMBL/GenBank/DDBJ databases">
        <title>Evolutionary Origins and Diversification of the Mycorrhizal Mutualists.</title>
        <authorList>
            <consortium name="DOE Joint Genome Institute"/>
            <consortium name="Mycorrhizal Genomics Consortium"/>
            <person name="Kohler A."/>
            <person name="Kuo A."/>
            <person name="Nagy L.G."/>
            <person name="Floudas D."/>
            <person name="Copeland A."/>
            <person name="Barry K.W."/>
            <person name="Cichocki N."/>
            <person name="Veneault-Fourrey C."/>
            <person name="LaButti K."/>
            <person name="Lindquist E.A."/>
            <person name="Lipzen A."/>
            <person name="Lundell T."/>
            <person name="Morin E."/>
            <person name="Murat C."/>
            <person name="Riley R."/>
            <person name="Ohm R."/>
            <person name="Sun H."/>
            <person name="Tunlid A."/>
            <person name="Henrissat B."/>
            <person name="Grigoriev I.V."/>
            <person name="Hibbett D.S."/>
            <person name="Martin F."/>
        </authorList>
    </citation>
    <scope>NUCLEOTIDE SEQUENCE [LARGE SCALE GENOMIC DNA]</scope>
    <source>
        <strain evidence="4">441</strain>
    </source>
</reference>
<evidence type="ECO:0000256" key="2">
    <source>
        <dbReference type="SAM" id="Phobius"/>
    </source>
</evidence>
<evidence type="ECO:0000313" key="4">
    <source>
        <dbReference type="Proteomes" id="UP000054018"/>
    </source>
</evidence>
<evidence type="ECO:0000313" key="3">
    <source>
        <dbReference type="EMBL" id="KIK22399.1"/>
    </source>
</evidence>
<feature type="transmembrane region" description="Helical" evidence="2">
    <location>
        <begin position="43"/>
        <end position="66"/>
    </location>
</feature>
<feature type="non-terminal residue" evidence="3">
    <location>
        <position position="1"/>
    </location>
</feature>
<dbReference type="EMBL" id="KN833740">
    <property type="protein sequence ID" value="KIK22399.1"/>
    <property type="molecule type" value="Genomic_DNA"/>
</dbReference>
<dbReference type="HOGENOM" id="CLU_1001563_0_0_1"/>
<dbReference type="OrthoDB" id="2637653at2759"/>
<feature type="region of interest" description="Disordered" evidence="1">
    <location>
        <begin position="229"/>
        <end position="278"/>
    </location>
</feature>
<proteinExistence type="predicted"/>
<feature type="transmembrane region" description="Helical" evidence="2">
    <location>
        <begin position="129"/>
        <end position="151"/>
    </location>
</feature>
<dbReference type="STRING" id="765257.A0A0C9Z8R2"/>
<keyword evidence="2" id="KW-0472">Membrane</keyword>
<organism evidence="3 4">
    <name type="scientific">Pisolithus microcarpus 441</name>
    <dbReference type="NCBI Taxonomy" id="765257"/>
    <lineage>
        <taxon>Eukaryota</taxon>
        <taxon>Fungi</taxon>
        <taxon>Dikarya</taxon>
        <taxon>Basidiomycota</taxon>
        <taxon>Agaricomycotina</taxon>
        <taxon>Agaricomycetes</taxon>
        <taxon>Agaricomycetidae</taxon>
        <taxon>Boletales</taxon>
        <taxon>Sclerodermatineae</taxon>
        <taxon>Pisolithaceae</taxon>
        <taxon>Pisolithus</taxon>
    </lineage>
</organism>
<keyword evidence="4" id="KW-1185">Reference proteome</keyword>
<evidence type="ECO:0000256" key="1">
    <source>
        <dbReference type="SAM" id="MobiDB-lite"/>
    </source>
</evidence>
<dbReference type="Proteomes" id="UP000054018">
    <property type="component" value="Unassembled WGS sequence"/>
</dbReference>
<sequence>LPTPPIYCRIWFVYQAISIQILLSSMEFALIHRIYALFQRNCSILSVLVLFCTLQLLSLGASAWLAIPNTEHSETCFVLKPNIDTIYFGTTTMATHLVMFFMIFWRRVELPVEWSCSAFGRVVLRDSALSPLIISLLTGVLVLCNTGVIQTSLNGNIIYYWLFCAMWISLGRIIVNHSKVEQLMDARGSKLTTEIDLGETSLSISESSTSQHAAVDLTSTSQVQIALETSKARDPSTCNSLEGNGTSSFAVVKGREESPSSGSSDGEEVDPYPASATV</sequence>
<gene>
    <name evidence="3" type="ORF">PISMIDRAFT_102565</name>
</gene>